<dbReference type="InterPro" id="IPR019249">
    <property type="entry name" value="DUF2226"/>
</dbReference>
<sequence length="164" mass="18168">MNIPIGTLVEENISLKGTDIKQKISTLLEQGFTGYLVLTVEGRSGIEEGLLLLKNGLAVGAIYEYVKFAKSFYGDHAFEQLFNSSLAEFGVMDIGSLSKQQVELIIAFNEKIEFKKALEPKELEKLVPKKFDADVAEKALGKKFKKKESKFDVFKKLGLGGVSK</sequence>
<dbReference type="AlphaFoldDB" id="A0A2D6M1G3"/>
<gene>
    <name evidence="1" type="ORF">CL943_03050</name>
</gene>
<reference evidence="2" key="1">
    <citation type="submission" date="2017-09" db="EMBL/GenBank/DDBJ databases">
        <title>The Reconstruction of 2,631 Draft Metagenome-Assembled Genomes from the Global Oceans.</title>
        <authorList>
            <person name="Tully B.J."/>
            <person name="Graham E.D."/>
            <person name="Heidelberg J.F."/>
        </authorList>
    </citation>
    <scope>NUCLEOTIDE SEQUENCE [LARGE SCALE GENOMIC DNA]</scope>
</reference>
<proteinExistence type="predicted"/>
<accession>A0A2D6M1G3</accession>
<organism evidence="1 2">
    <name type="scientific">Candidatus Iainarchaeum sp</name>
    <dbReference type="NCBI Taxonomy" id="3101447"/>
    <lineage>
        <taxon>Archaea</taxon>
        <taxon>Candidatus Iainarchaeota</taxon>
        <taxon>Candidatus Iainarchaeia</taxon>
        <taxon>Candidatus Iainarchaeales</taxon>
        <taxon>Candidatus Iainarchaeaceae</taxon>
        <taxon>Candidatus Iainarchaeum</taxon>
    </lineage>
</organism>
<dbReference type="EMBL" id="NZBU01000009">
    <property type="protein sequence ID" value="MAG22257.1"/>
    <property type="molecule type" value="Genomic_DNA"/>
</dbReference>
<evidence type="ECO:0008006" key="3">
    <source>
        <dbReference type="Google" id="ProtNLM"/>
    </source>
</evidence>
<protein>
    <recommendedName>
        <fullName evidence="3">DUF2226 domain-containing protein</fullName>
    </recommendedName>
</protein>
<name>A0A2D6M1G3_9ARCH</name>
<evidence type="ECO:0000313" key="1">
    <source>
        <dbReference type="EMBL" id="MAG22257.1"/>
    </source>
</evidence>
<dbReference type="Proteomes" id="UP000226592">
    <property type="component" value="Unassembled WGS sequence"/>
</dbReference>
<comment type="caution">
    <text evidence="1">The sequence shown here is derived from an EMBL/GenBank/DDBJ whole genome shotgun (WGS) entry which is preliminary data.</text>
</comment>
<evidence type="ECO:0000313" key="2">
    <source>
        <dbReference type="Proteomes" id="UP000226592"/>
    </source>
</evidence>
<dbReference type="Pfam" id="PF09987">
    <property type="entry name" value="DUF2226"/>
    <property type="match status" value="1"/>
</dbReference>